<evidence type="ECO:0000256" key="1">
    <source>
        <dbReference type="ARBA" id="ARBA00004496"/>
    </source>
</evidence>
<feature type="domain" description="Svf1-like C-terminal" evidence="5">
    <location>
        <begin position="217"/>
        <end position="416"/>
    </location>
</feature>
<keyword evidence="3" id="KW-0963">Cytoplasm</keyword>
<name>A0AAF0Y6W4_9TREE</name>
<accession>A0AAF0Y6W4</accession>
<dbReference type="InterPro" id="IPR033394">
    <property type="entry name" value="Svf1-like_C"/>
</dbReference>
<reference evidence="6" key="1">
    <citation type="submission" date="2023-10" db="EMBL/GenBank/DDBJ databases">
        <authorList>
            <person name="Noh H."/>
        </authorList>
    </citation>
    <scope>NUCLEOTIDE SEQUENCE</scope>
    <source>
        <strain evidence="6">DUCC4014</strain>
    </source>
</reference>
<dbReference type="Pfam" id="PF17187">
    <property type="entry name" value="Svf1_C"/>
    <property type="match status" value="1"/>
</dbReference>
<evidence type="ECO:0000259" key="4">
    <source>
        <dbReference type="Pfam" id="PF08622"/>
    </source>
</evidence>
<dbReference type="InterPro" id="IPR051385">
    <property type="entry name" value="Ceramide-binding_SVF1"/>
</dbReference>
<proteinExistence type="inferred from homology"/>
<dbReference type="Proteomes" id="UP000827549">
    <property type="component" value="Chromosome 3"/>
</dbReference>
<feature type="domain" description="Svf1-like N-terminal" evidence="4">
    <location>
        <begin position="46"/>
        <end position="214"/>
    </location>
</feature>
<protein>
    <submittedName>
        <fullName evidence="6">Survival factor 1</fullName>
    </submittedName>
</protein>
<evidence type="ECO:0000313" key="7">
    <source>
        <dbReference type="Proteomes" id="UP000827549"/>
    </source>
</evidence>
<keyword evidence="7" id="KW-1185">Reference proteome</keyword>
<evidence type="ECO:0000259" key="5">
    <source>
        <dbReference type="Pfam" id="PF17187"/>
    </source>
</evidence>
<dbReference type="PANTHER" id="PTHR47107">
    <property type="entry name" value="SVF1-LIKE PROTEIN YDR222W-RELATED"/>
    <property type="match status" value="1"/>
</dbReference>
<dbReference type="InterPro" id="IPR013931">
    <property type="entry name" value="Svf1-like_N"/>
</dbReference>
<comment type="similarity">
    <text evidence="2">Belongs to the SVF1 family.</text>
</comment>
<evidence type="ECO:0000313" key="6">
    <source>
        <dbReference type="EMBL" id="WOO81200.1"/>
    </source>
</evidence>
<dbReference type="PANTHER" id="PTHR47107:SF1">
    <property type="entry name" value="CERAMIDE-BINDING PROTEIN SVF1-RELATED"/>
    <property type="match status" value="1"/>
</dbReference>
<dbReference type="GeneID" id="87807964"/>
<dbReference type="GO" id="GO:0005737">
    <property type="term" value="C:cytoplasm"/>
    <property type="evidence" value="ECO:0007669"/>
    <property type="project" value="UniProtKB-SubCell"/>
</dbReference>
<gene>
    <name evidence="6" type="primary">SVF1_1</name>
    <name evidence="6" type="ORF">LOC62_03G004729</name>
</gene>
<dbReference type="GO" id="GO:0006979">
    <property type="term" value="P:response to oxidative stress"/>
    <property type="evidence" value="ECO:0007669"/>
    <property type="project" value="InterPro"/>
</dbReference>
<dbReference type="Pfam" id="PF08622">
    <property type="entry name" value="Svf1"/>
    <property type="match status" value="1"/>
</dbReference>
<dbReference type="EMBL" id="CP086716">
    <property type="protein sequence ID" value="WOO81200.1"/>
    <property type="molecule type" value="Genomic_DNA"/>
</dbReference>
<dbReference type="AlphaFoldDB" id="A0AAF0Y6W4"/>
<dbReference type="RefSeq" id="XP_062627232.1">
    <property type="nucleotide sequence ID" value="XM_062771248.1"/>
</dbReference>
<evidence type="ECO:0000256" key="2">
    <source>
        <dbReference type="ARBA" id="ARBA00009069"/>
    </source>
</evidence>
<evidence type="ECO:0000256" key="3">
    <source>
        <dbReference type="ARBA" id="ARBA00022490"/>
    </source>
</evidence>
<sequence>MSWFGGGSHHDKGPNFFPVTSYNSGYGALTDQDTAWECISNKGFQTETQTYYSVLEDGSILMIQVIWSFLGLFLVPATTQMTFKLYNPKTKKMTWKSVNVSNFKTDGRSSKSDAFEIKHVGTTATEEIYEISADLDKAIQLNVKWSKPASAPGAKYGAGENGGYSTYGRDRSVEKRDGFIVHRFHPFAVSSGSIVVDGKIIDAKGDAMFVHAIQGGMRPNLTAARWNFTFFTTGGGYEDSEIGSVRAIFMEFQTTDDYGPGGKNSERATVSVGLVYASSLPESRVGVVGQTRPATSAWPVPNSDVAEAKHLNPVKDQETGYLAPTGLTFVWAGDRSDKAGKFEASVTIDDVTGGLVEKVDVLAEIPYVLRKGLAAVTGTKPYIFQYHNPATLNVDLSGDKKVAVKGWMYSEASFISQ</sequence>
<organism evidence="6 7">
    <name type="scientific">Vanrija pseudolonga</name>
    <dbReference type="NCBI Taxonomy" id="143232"/>
    <lineage>
        <taxon>Eukaryota</taxon>
        <taxon>Fungi</taxon>
        <taxon>Dikarya</taxon>
        <taxon>Basidiomycota</taxon>
        <taxon>Agaricomycotina</taxon>
        <taxon>Tremellomycetes</taxon>
        <taxon>Trichosporonales</taxon>
        <taxon>Trichosporonaceae</taxon>
        <taxon>Vanrija</taxon>
    </lineage>
</organism>
<comment type="subcellular location">
    <subcellularLocation>
        <location evidence="1">Cytoplasm</location>
    </subcellularLocation>
</comment>